<keyword evidence="8" id="KW-1185">Reference proteome</keyword>
<dbReference type="PANTHER" id="PTHR40079">
    <property type="entry name" value="MANNAN ENDO-1,4-BETA-MANNOSIDASE E-RELATED"/>
    <property type="match status" value="1"/>
</dbReference>
<comment type="caution">
    <text evidence="7">The sequence shown here is derived from an EMBL/GenBank/DDBJ whole genome shotgun (WGS) entry which is preliminary data.</text>
</comment>
<dbReference type="Gene3D" id="3.20.20.80">
    <property type="entry name" value="Glycosidases"/>
    <property type="match status" value="1"/>
</dbReference>
<feature type="region of interest" description="Disordered" evidence="5">
    <location>
        <begin position="48"/>
        <end position="68"/>
    </location>
</feature>
<evidence type="ECO:0000256" key="4">
    <source>
        <dbReference type="PROSITE-ProRule" id="PRU01100"/>
    </source>
</evidence>
<feature type="compositionally biased region" description="Basic and acidic residues" evidence="5">
    <location>
        <begin position="51"/>
        <end position="60"/>
    </location>
</feature>
<keyword evidence="3 4" id="KW-0326">Glycosidase</keyword>
<evidence type="ECO:0000256" key="1">
    <source>
        <dbReference type="ARBA" id="ARBA00007754"/>
    </source>
</evidence>
<dbReference type="PROSITE" id="PS51764">
    <property type="entry name" value="GH26"/>
    <property type="match status" value="1"/>
</dbReference>
<dbReference type="Proteomes" id="UP000604001">
    <property type="component" value="Unassembled WGS sequence"/>
</dbReference>
<feature type="active site" description="Proton donor" evidence="4">
    <location>
        <position position="184"/>
    </location>
</feature>
<dbReference type="InterPro" id="IPR022790">
    <property type="entry name" value="GH26_dom"/>
</dbReference>
<dbReference type="InterPro" id="IPR000805">
    <property type="entry name" value="Glyco_hydro_26"/>
</dbReference>
<evidence type="ECO:0000313" key="7">
    <source>
        <dbReference type="EMBL" id="MBC2961879.1"/>
    </source>
</evidence>
<dbReference type="EMBL" id="JACMYC010000013">
    <property type="protein sequence ID" value="MBC2961879.1"/>
    <property type="molecule type" value="Genomic_DNA"/>
</dbReference>
<feature type="active site" description="Nucleophile" evidence="4">
    <location>
        <position position="337"/>
    </location>
</feature>
<dbReference type="PANTHER" id="PTHR40079:SF4">
    <property type="entry name" value="GH26 DOMAIN-CONTAINING PROTEIN-RELATED"/>
    <property type="match status" value="1"/>
</dbReference>
<evidence type="ECO:0000259" key="6">
    <source>
        <dbReference type="PROSITE" id="PS51764"/>
    </source>
</evidence>
<accession>A0ABR6UBR6</accession>
<name>A0ABR6UBR6_9ACTN</name>
<gene>
    <name evidence="7" type="ORF">H7344_16390</name>
</gene>
<evidence type="ECO:0000256" key="2">
    <source>
        <dbReference type="ARBA" id="ARBA00022801"/>
    </source>
</evidence>
<evidence type="ECO:0000256" key="5">
    <source>
        <dbReference type="SAM" id="MobiDB-lite"/>
    </source>
</evidence>
<proteinExistence type="inferred from homology"/>
<organism evidence="7 8">
    <name type="scientific">Nocardioides deserti</name>
    <dbReference type="NCBI Taxonomy" id="1588644"/>
    <lineage>
        <taxon>Bacteria</taxon>
        <taxon>Bacillati</taxon>
        <taxon>Actinomycetota</taxon>
        <taxon>Actinomycetes</taxon>
        <taxon>Propionibacteriales</taxon>
        <taxon>Nocardioidaceae</taxon>
        <taxon>Nocardioides</taxon>
    </lineage>
</organism>
<evidence type="ECO:0000313" key="8">
    <source>
        <dbReference type="Proteomes" id="UP000604001"/>
    </source>
</evidence>
<keyword evidence="2 4" id="KW-0378">Hydrolase</keyword>
<comment type="similarity">
    <text evidence="1 4">Belongs to the glycosyl hydrolase 26 family.</text>
</comment>
<dbReference type="InterPro" id="IPR017853">
    <property type="entry name" value="GH"/>
</dbReference>
<feature type="domain" description="GH26" evidence="6">
    <location>
        <begin position="26"/>
        <end position="423"/>
    </location>
</feature>
<sequence>MRGHRRVVARSWVGPWLECLFALAVVSARRLFAPWVLAVAVAVAACGGHSTPKDSERPLSDDGDEVTERAPVARTAEQLVPRAGAWFGASIDWSRDTIAGYASRLGHPPAVAVTFYELPMSAQERRWLDEAVAQARETGTMLLATLEPRSGLDSVTPSVAEDLAALLRSYNEGGTPIFLRFAHEMNGSWYPWGQQPRSYVAAFRRVAEAVHRAAPGTAMVWAPNYGGGYPFSGGEFEVRPGTADAEVLDTDGDGRVTQADDPYAPYWPGRRHVDWVGMSVYHWGAVYPWGENEVPEAGKFSDLLRGTYVGAAGDERDVPDFYAVYGEGQRLPVAVTETGALFAPGRGGANELAIKQAWWRQVFAAGHDEDLPWVKMINWFEWRKDEPEVGGVVDWTVTRGAVGERFRTELPAWLRFAEDPSAP</sequence>
<reference evidence="7 8" key="1">
    <citation type="submission" date="2020-08" db="EMBL/GenBank/DDBJ databases">
        <title>novel species in genus Nocardioides.</title>
        <authorList>
            <person name="Zhang G."/>
        </authorList>
    </citation>
    <scope>NUCLEOTIDE SEQUENCE [LARGE SCALE GENOMIC DNA]</scope>
    <source>
        <strain evidence="7 8">SC8A-24</strain>
    </source>
</reference>
<dbReference type="Pfam" id="PF02156">
    <property type="entry name" value="Glyco_hydro_26"/>
    <property type="match status" value="1"/>
</dbReference>
<protein>
    <recommendedName>
        <fullName evidence="6">GH26 domain-containing protein</fullName>
    </recommendedName>
</protein>
<dbReference type="SUPFAM" id="SSF51445">
    <property type="entry name" value="(Trans)glycosidases"/>
    <property type="match status" value="1"/>
</dbReference>
<evidence type="ECO:0000256" key="3">
    <source>
        <dbReference type="ARBA" id="ARBA00023295"/>
    </source>
</evidence>